<dbReference type="InterPro" id="IPR036291">
    <property type="entry name" value="NAD(P)-bd_dom_sf"/>
</dbReference>
<dbReference type="InParanoid" id="A0A1Q3BF51"/>
<dbReference type="InterPro" id="IPR026055">
    <property type="entry name" value="FAR"/>
</dbReference>
<dbReference type="GO" id="GO:0035336">
    <property type="term" value="P:long-chain fatty-acyl-CoA metabolic process"/>
    <property type="evidence" value="ECO:0007669"/>
    <property type="project" value="TreeGrafter"/>
</dbReference>
<reference evidence="8" key="1">
    <citation type="submission" date="2016-04" db="EMBL/GenBank/DDBJ databases">
        <title>Cephalotus genome sequencing.</title>
        <authorList>
            <person name="Fukushima K."/>
            <person name="Hasebe M."/>
            <person name="Fang X."/>
        </authorList>
    </citation>
    <scope>NUCLEOTIDE SEQUENCE [LARGE SCALE GENOMIC DNA]</scope>
    <source>
        <strain evidence="8">cv. St1</strain>
    </source>
</reference>
<comment type="caution">
    <text evidence="7">The sequence shown here is derived from an EMBL/GenBank/DDBJ whole genome shotgun (WGS) entry which is preliminary data.</text>
</comment>
<proteinExistence type="inferred from homology"/>
<dbReference type="InterPro" id="IPR013120">
    <property type="entry name" value="FAR_NAD-bd"/>
</dbReference>
<dbReference type="CDD" id="cd09071">
    <property type="entry name" value="FAR_C"/>
    <property type="match status" value="1"/>
</dbReference>
<dbReference type="Pfam" id="PF03015">
    <property type="entry name" value="Sterile"/>
    <property type="match status" value="1"/>
</dbReference>
<evidence type="ECO:0000259" key="6">
    <source>
        <dbReference type="Pfam" id="PF07993"/>
    </source>
</evidence>
<dbReference type="Gene3D" id="3.40.50.720">
    <property type="entry name" value="NAD(P)-binding Rossmann-like Domain"/>
    <property type="match status" value="1"/>
</dbReference>
<keyword evidence="8" id="KW-1185">Reference proteome</keyword>
<evidence type="ECO:0000313" key="8">
    <source>
        <dbReference type="Proteomes" id="UP000187406"/>
    </source>
</evidence>
<keyword evidence="4" id="KW-0521">NADP</keyword>
<organism evidence="7 8">
    <name type="scientific">Cephalotus follicularis</name>
    <name type="common">Albany pitcher plant</name>
    <dbReference type="NCBI Taxonomy" id="3775"/>
    <lineage>
        <taxon>Eukaryota</taxon>
        <taxon>Viridiplantae</taxon>
        <taxon>Streptophyta</taxon>
        <taxon>Embryophyta</taxon>
        <taxon>Tracheophyta</taxon>
        <taxon>Spermatophyta</taxon>
        <taxon>Magnoliopsida</taxon>
        <taxon>eudicotyledons</taxon>
        <taxon>Gunneridae</taxon>
        <taxon>Pentapetalae</taxon>
        <taxon>rosids</taxon>
        <taxon>fabids</taxon>
        <taxon>Oxalidales</taxon>
        <taxon>Cephalotaceae</taxon>
        <taxon>Cephalotus</taxon>
    </lineage>
</organism>
<feature type="domain" description="Thioester reductase (TE)" evidence="6">
    <location>
        <begin position="20"/>
        <end position="327"/>
    </location>
</feature>
<protein>
    <recommendedName>
        <fullName evidence="4">Fatty acyl-CoA reductase</fullName>
        <ecNumber evidence="4">1.2.1.84</ecNumber>
    </recommendedName>
</protein>
<sequence length="490" mass="55692">MESRNQIGIVDFLNGKNYLITGATGFVAKVIVEKILRSVPKARKIYLLIKAKDEETAMKRLRKEIIESKLFMVLRQIHGQYYDDLTRSKLIPVVGDIGQPSLGMDASLVTVITKEVDVIINSAANTNFDQRYDMSLNINTEGPFHLMGFAKNCRKLCLLLHVSTAYVNGNRQGIVLEKPFKMGQTLAEEMVTSKTSTMPPPVLDINAEMKLASDFLKSLLDDNEAHQKMIQLGSERARKFGWPNVYVFTKAMGEMIIDSMRGDIPVVIIRPSIIEGTVKEPFPGWIQGYRVIEPVIFAFGRGQLREFIGDPKTVLDIIPADLLVNAIMAAMAKHGRSAKPELKIYQMTSGVVNPIELQDLFEIAYQHFASKPLMDSQGNKIIGISRLKFFSSVESYSSYMRLTYANDNMMKRNIRMAKAYEPFAFFKGRFDNGNIMKLMDQMSVEEMNNFDFDIRRIDWEHYISHIHIPGVRRHEDKESLIISQKANAKL</sequence>
<feature type="domain" description="Fatty acyl-CoA reductase C-terminal" evidence="5">
    <location>
        <begin position="408"/>
        <end position="474"/>
    </location>
</feature>
<dbReference type="Pfam" id="PF07993">
    <property type="entry name" value="NAD_binding_4"/>
    <property type="match status" value="1"/>
</dbReference>
<dbReference type="Proteomes" id="UP000187406">
    <property type="component" value="Unassembled WGS sequence"/>
</dbReference>
<dbReference type="OrthoDB" id="429813at2759"/>
<comment type="similarity">
    <text evidence="1 4">Belongs to the fatty acyl-CoA reductase family.</text>
</comment>
<evidence type="ECO:0000256" key="2">
    <source>
        <dbReference type="ARBA" id="ARBA00022516"/>
    </source>
</evidence>
<gene>
    <name evidence="7" type="ORF">CFOL_v3_09972</name>
</gene>
<dbReference type="EMBL" id="BDDD01000481">
    <property type="protein sequence ID" value="GAV66462.1"/>
    <property type="molecule type" value="Genomic_DNA"/>
</dbReference>
<dbReference type="GO" id="GO:0102965">
    <property type="term" value="F:alcohol-forming long-chain fatty acyl-CoA reductase activity"/>
    <property type="evidence" value="ECO:0007669"/>
    <property type="project" value="UniProtKB-EC"/>
</dbReference>
<dbReference type="PANTHER" id="PTHR11011:SF45">
    <property type="entry name" value="FATTY ACYL-COA REDUCTASE CG8306-RELATED"/>
    <property type="match status" value="1"/>
</dbReference>
<dbReference type="CDD" id="cd05236">
    <property type="entry name" value="FAR-N_SDR_e"/>
    <property type="match status" value="1"/>
</dbReference>
<comment type="catalytic activity">
    <reaction evidence="4">
        <text>a long-chain fatty acyl-CoA + 2 NADPH + 2 H(+) = a long-chain primary fatty alcohol + 2 NADP(+) + CoA</text>
        <dbReference type="Rhea" id="RHEA:52716"/>
        <dbReference type="ChEBI" id="CHEBI:15378"/>
        <dbReference type="ChEBI" id="CHEBI:57287"/>
        <dbReference type="ChEBI" id="CHEBI:57783"/>
        <dbReference type="ChEBI" id="CHEBI:58349"/>
        <dbReference type="ChEBI" id="CHEBI:77396"/>
        <dbReference type="ChEBI" id="CHEBI:83139"/>
        <dbReference type="EC" id="1.2.1.84"/>
    </reaction>
</comment>
<evidence type="ECO:0000256" key="4">
    <source>
        <dbReference type="RuleBase" id="RU363097"/>
    </source>
</evidence>
<dbReference type="GO" id="GO:0010345">
    <property type="term" value="P:suberin biosynthetic process"/>
    <property type="evidence" value="ECO:0007669"/>
    <property type="project" value="TreeGrafter"/>
</dbReference>
<keyword evidence="2 4" id="KW-0444">Lipid biosynthesis</keyword>
<dbReference type="SUPFAM" id="SSF51735">
    <property type="entry name" value="NAD(P)-binding Rossmann-fold domains"/>
    <property type="match status" value="1"/>
</dbReference>
<name>A0A1Q3BF51_CEPFO</name>
<evidence type="ECO:0000259" key="5">
    <source>
        <dbReference type="Pfam" id="PF03015"/>
    </source>
</evidence>
<dbReference type="AlphaFoldDB" id="A0A1Q3BF51"/>
<comment type="function">
    <text evidence="4">Catalyzes the reduction of fatty acyl-CoA to fatty alcohols.</text>
</comment>
<keyword evidence="3 4" id="KW-0443">Lipid metabolism</keyword>
<dbReference type="InterPro" id="IPR033640">
    <property type="entry name" value="FAR_C"/>
</dbReference>
<dbReference type="GO" id="GO:0080019">
    <property type="term" value="F:alcohol-forming very long-chain fatty acyl-CoA reductase activity"/>
    <property type="evidence" value="ECO:0007669"/>
    <property type="project" value="InterPro"/>
</dbReference>
<evidence type="ECO:0000256" key="1">
    <source>
        <dbReference type="ARBA" id="ARBA00005928"/>
    </source>
</evidence>
<accession>A0A1Q3BF51</accession>
<keyword evidence="4" id="KW-0560">Oxidoreductase</keyword>
<dbReference type="STRING" id="3775.A0A1Q3BF51"/>
<evidence type="ECO:0000313" key="7">
    <source>
        <dbReference type="EMBL" id="GAV66462.1"/>
    </source>
</evidence>
<evidence type="ECO:0000256" key="3">
    <source>
        <dbReference type="ARBA" id="ARBA00023098"/>
    </source>
</evidence>
<dbReference type="EC" id="1.2.1.84" evidence="4"/>
<dbReference type="PANTHER" id="PTHR11011">
    <property type="entry name" value="MALE STERILITY PROTEIN 2-RELATED"/>
    <property type="match status" value="1"/>
</dbReference>